<name>A0A7C9N9T7_9BACT</name>
<keyword evidence="2" id="KW-0812">Transmembrane</keyword>
<organism evidence="3">
    <name type="scientific">Muribaculaceae bacterium Z82</name>
    <dbReference type="NCBI Taxonomy" id="2304548"/>
    <lineage>
        <taxon>Bacteria</taxon>
        <taxon>Pseudomonadati</taxon>
        <taxon>Bacteroidota</taxon>
        <taxon>Bacteroidia</taxon>
        <taxon>Bacteroidales</taxon>
        <taxon>Muribaculaceae</taxon>
    </lineage>
</organism>
<dbReference type="AlphaFoldDB" id="A0A7C9N9T7"/>
<keyword evidence="2" id="KW-0472">Membrane</keyword>
<sequence length="201" mass="21408">MSYVQNTEEKPSEDSFREENAESESAPDAQSPKAPSDSPAPDPRNRVDTQHTPSAGSQGAEPRTSPYQAHDTGTQYAQNPNYRSADDPLKKCRMLTLVASIAGPVSLFIGGTLLDIAGLICGIISYVSLKKFLSQPSRQSDYARALKRTTVVAMAICCVAMALNIATVIAIMPELMQMLESGKLANISAAPTTSAPSSTWG</sequence>
<feature type="transmembrane region" description="Helical" evidence="2">
    <location>
        <begin position="105"/>
        <end position="129"/>
    </location>
</feature>
<accession>A0A7C9N9T7</accession>
<feature type="compositionally biased region" description="Basic and acidic residues" evidence="1">
    <location>
        <begin position="7"/>
        <end position="20"/>
    </location>
</feature>
<comment type="caution">
    <text evidence="3">The sequence shown here is derived from an EMBL/GenBank/DDBJ whole genome shotgun (WGS) entry which is preliminary data.</text>
</comment>
<feature type="transmembrane region" description="Helical" evidence="2">
    <location>
        <begin position="150"/>
        <end position="172"/>
    </location>
</feature>
<reference evidence="3" key="1">
    <citation type="submission" date="2018-08" db="EMBL/GenBank/DDBJ databases">
        <title>Murine metabolic-syndrome-specific gut microbial biobank.</title>
        <authorList>
            <person name="Liu C."/>
        </authorList>
    </citation>
    <scope>NUCLEOTIDE SEQUENCE [LARGE SCALE GENOMIC DNA]</scope>
    <source>
        <strain evidence="3">Z82</strain>
    </source>
</reference>
<proteinExistence type="predicted"/>
<evidence type="ECO:0000313" key="3">
    <source>
        <dbReference type="EMBL" id="NBI33663.1"/>
    </source>
</evidence>
<gene>
    <name evidence="3" type="ORF">D1639_01160</name>
</gene>
<keyword evidence="2" id="KW-1133">Transmembrane helix</keyword>
<evidence type="ECO:0000256" key="1">
    <source>
        <dbReference type="SAM" id="MobiDB-lite"/>
    </source>
</evidence>
<feature type="compositionally biased region" description="Polar residues" evidence="1">
    <location>
        <begin position="65"/>
        <end position="82"/>
    </location>
</feature>
<evidence type="ECO:0000256" key="2">
    <source>
        <dbReference type="SAM" id="Phobius"/>
    </source>
</evidence>
<protein>
    <submittedName>
        <fullName evidence="3">Uncharacterized protein</fullName>
    </submittedName>
</protein>
<feature type="region of interest" description="Disordered" evidence="1">
    <location>
        <begin position="1"/>
        <end position="83"/>
    </location>
</feature>
<feature type="compositionally biased region" description="Low complexity" evidence="1">
    <location>
        <begin position="26"/>
        <end position="39"/>
    </location>
</feature>
<dbReference type="EMBL" id="QWKH01000004">
    <property type="protein sequence ID" value="NBI33663.1"/>
    <property type="molecule type" value="Genomic_DNA"/>
</dbReference>